<protein>
    <submittedName>
        <fullName evidence="3">Acyl-CoA-binding protein</fullName>
    </submittedName>
</protein>
<dbReference type="Pfam" id="PF00887">
    <property type="entry name" value="ACBP"/>
    <property type="match status" value="1"/>
</dbReference>
<gene>
    <name evidence="3" type="ORF">SYV04_01050</name>
</gene>
<evidence type="ECO:0000313" key="4">
    <source>
        <dbReference type="Proteomes" id="UP001291309"/>
    </source>
</evidence>
<dbReference type="PROSITE" id="PS51228">
    <property type="entry name" value="ACB_2"/>
    <property type="match status" value="1"/>
</dbReference>
<dbReference type="PROSITE" id="PS00880">
    <property type="entry name" value="ACB_1"/>
    <property type="match status" value="1"/>
</dbReference>
<accession>A0ABU5GUT1</accession>
<dbReference type="Proteomes" id="UP001291309">
    <property type="component" value="Unassembled WGS sequence"/>
</dbReference>
<reference evidence="3 4" key="1">
    <citation type="submission" date="2023-12" db="EMBL/GenBank/DDBJ databases">
        <title>the genome sequence of Hyalangium sp. s54d21.</title>
        <authorList>
            <person name="Zhang X."/>
        </authorList>
    </citation>
    <scope>NUCLEOTIDE SEQUENCE [LARGE SCALE GENOMIC DNA]</scope>
    <source>
        <strain evidence="4">s54d21</strain>
    </source>
</reference>
<dbReference type="PANTHER" id="PTHR23310">
    <property type="entry name" value="ACYL-COA-BINDING PROTEIN, ACBP"/>
    <property type="match status" value="1"/>
</dbReference>
<keyword evidence="1" id="KW-0446">Lipid-binding</keyword>
<proteinExistence type="predicted"/>
<dbReference type="RefSeq" id="WP_321543668.1">
    <property type="nucleotide sequence ID" value="NZ_JAXIVS010000001.1"/>
</dbReference>
<dbReference type="EMBL" id="JAXIVS010000001">
    <property type="protein sequence ID" value="MDY7224942.1"/>
    <property type="molecule type" value="Genomic_DNA"/>
</dbReference>
<sequence length="85" mass="9487">MALAEDFKAAQERVKTLSTRPSNDTLLELYALFKQGTEGDVQGKRPGMLDLKGRAKYDAWAGRKGLSRDAAMQQYVQLVDRLLKG</sequence>
<evidence type="ECO:0000256" key="1">
    <source>
        <dbReference type="ARBA" id="ARBA00023121"/>
    </source>
</evidence>
<evidence type="ECO:0000313" key="3">
    <source>
        <dbReference type="EMBL" id="MDY7224942.1"/>
    </source>
</evidence>
<dbReference type="InterPro" id="IPR014352">
    <property type="entry name" value="FERM/acyl-CoA-bd_prot_sf"/>
</dbReference>
<dbReference type="SUPFAM" id="SSF47027">
    <property type="entry name" value="Acyl-CoA binding protein"/>
    <property type="match status" value="1"/>
</dbReference>
<keyword evidence="4" id="KW-1185">Reference proteome</keyword>
<dbReference type="PRINTS" id="PR00689">
    <property type="entry name" value="ACOABINDINGP"/>
</dbReference>
<feature type="domain" description="ACB" evidence="2">
    <location>
        <begin position="3"/>
        <end position="85"/>
    </location>
</feature>
<organism evidence="3 4">
    <name type="scientific">Hyalangium rubrum</name>
    <dbReference type="NCBI Taxonomy" id="3103134"/>
    <lineage>
        <taxon>Bacteria</taxon>
        <taxon>Pseudomonadati</taxon>
        <taxon>Myxococcota</taxon>
        <taxon>Myxococcia</taxon>
        <taxon>Myxococcales</taxon>
        <taxon>Cystobacterineae</taxon>
        <taxon>Archangiaceae</taxon>
        <taxon>Hyalangium</taxon>
    </lineage>
</organism>
<dbReference type="InterPro" id="IPR000582">
    <property type="entry name" value="Acyl-CoA-binding_protein"/>
</dbReference>
<dbReference type="PANTHER" id="PTHR23310:SF62">
    <property type="entry name" value="ACYL-COA BINDING PROTEIN 1, ISOFORM A"/>
    <property type="match status" value="1"/>
</dbReference>
<name>A0ABU5GUT1_9BACT</name>
<comment type="caution">
    <text evidence="3">The sequence shown here is derived from an EMBL/GenBank/DDBJ whole genome shotgun (WGS) entry which is preliminary data.</text>
</comment>
<dbReference type="InterPro" id="IPR022408">
    <property type="entry name" value="Acyl-CoA-binding_prot_CS"/>
</dbReference>
<evidence type="ECO:0000259" key="2">
    <source>
        <dbReference type="PROSITE" id="PS51228"/>
    </source>
</evidence>
<dbReference type="Gene3D" id="1.20.80.10">
    <property type="match status" value="1"/>
</dbReference>
<dbReference type="InterPro" id="IPR035984">
    <property type="entry name" value="Acyl-CoA-binding_sf"/>
</dbReference>